<dbReference type="PRINTS" id="PR00725">
    <property type="entry name" value="DADACBPTASE1"/>
</dbReference>
<evidence type="ECO:0000256" key="5">
    <source>
        <dbReference type="ARBA" id="ARBA00022984"/>
    </source>
</evidence>
<protein>
    <recommendedName>
        <fullName evidence="10">Peptidase S11 D-alanyl-D-alanine carboxypeptidase A N-terminal domain-containing protein</fullName>
    </recommendedName>
</protein>
<evidence type="ECO:0000256" key="7">
    <source>
        <dbReference type="PIRSR" id="PIRSR618044-1"/>
    </source>
</evidence>
<evidence type="ECO:0000313" key="11">
    <source>
        <dbReference type="EMBL" id="PJA47728.1"/>
    </source>
</evidence>
<feature type="non-terminal residue" evidence="11">
    <location>
        <position position="1"/>
    </location>
</feature>
<comment type="similarity">
    <text evidence="1 9">Belongs to the peptidase S11 family.</text>
</comment>
<feature type="binding site" evidence="8">
    <location>
        <position position="185"/>
    </location>
    <ligand>
        <name>substrate</name>
    </ligand>
</feature>
<dbReference type="PANTHER" id="PTHR21581:SF26">
    <property type="entry name" value="D-ALANYL-D-ALANINE ENDOPEPTIDASE"/>
    <property type="match status" value="1"/>
</dbReference>
<gene>
    <name evidence="11" type="ORF">CO172_00460</name>
</gene>
<dbReference type="EMBL" id="PFWS01000005">
    <property type="protein sequence ID" value="PJA47728.1"/>
    <property type="molecule type" value="Genomic_DNA"/>
</dbReference>
<dbReference type="GO" id="GO:0006508">
    <property type="term" value="P:proteolysis"/>
    <property type="evidence" value="ECO:0007669"/>
    <property type="project" value="InterPro"/>
</dbReference>
<evidence type="ECO:0000256" key="8">
    <source>
        <dbReference type="PIRSR" id="PIRSR618044-2"/>
    </source>
</evidence>
<reference evidence="12" key="1">
    <citation type="submission" date="2017-09" db="EMBL/GenBank/DDBJ databases">
        <title>Depth-based differentiation of microbial function through sediment-hosted aquifers and enrichment of novel symbionts in the deep terrestrial subsurface.</title>
        <authorList>
            <person name="Probst A.J."/>
            <person name="Ladd B."/>
            <person name="Jarett J.K."/>
            <person name="Geller-Mcgrath D.E."/>
            <person name="Sieber C.M.K."/>
            <person name="Emerson J.B."/>
            <person name="Anantharaman K."/>
            <person name="Thomas B.C."/>
            <person name="Malmstrom R."/>
            <person name="Stieglmeier M."/>
            <person name="Klingl A."/>
            <person name="Woyke T."/>
            <person name="Ryan C.M."/>
            <person name="Banfield J.F."/>
        </authorList>
    </citation>
    <scope>NUCLEOTIDE SEQUENCE [LARGE SCALE GENOMIC DNA]</scope>
</reference>
<dbReference type="Gene3D" id="3.40.710.10">
    <property type="entry name" value="DD-peptidase/beta-lactamase superfamily"/>
    <property type="match status" value="1"/>
</dbReference>
<evidence type="ECO:0000256" key="9">
    <source>
        <dbReference type="RuleBase" id="RU004016"/>
    </source>
</evidence>
<keyword evidence="5" id="KW-0573">Peptidoglycan synthesis</keyword>
<evidence type="ECO:0000256" key="1">
    <source>
        <dbReference type="ARBA" id="ARBA00007164"/>
    </source>
</evidence>
<name>A0A2M7XIH0_9BACT</name>
<dbReference type="GO" id="GO:0009002">
    <property type="term" value="F:serine-type D-Ala-D-Ala carboxypeptidase activity"/>
    <property type="evidence" value="ECO:0007669"/>
    <property type="project" value="InterPro"/>
</dbReference>
<comment type="caution">
    <text evidence="11">The sequence shown here is derived from an EMBL/GenBank/DDBJ whole genome shotgun (WGS) entry which is preliminary data.</text>
</comment>
<dbReference type="Proteomes" id="UP000229749">
    <property type="component" value="Unassembled WGS sequence"/>
</dbReference>
<sequence>SASRKILFEKEAEVPRSIGSISKLMTALVILENDPDLEMSIQILPSDRQIGGKDTFPMYETVKLRDLLFASLVGSDNTATMALARSLGKSLPVFIEQMNEKAKQIGMIQTHFADPTGLSTQNQASAIDLAFLFDEALKHSLIEQDTQTDKVTVTGQSGRTYMIESTNDLLSGFLNKAPYQIKGGKTGYLPAAGYSLGVQVQKDAEKNIFAIVLGADSLKHRFEDIEAMSVWAYETYEWSVL</sequence>
<dbReference type="PANTHER" id="PTHR21581">
    <property type="entry name" value="D-ALANYL-D-ALANINE CARBOXYPEPTIDASE"/>
    <property type="match status" value="1"/>
</dbReference>
<keyword evidence="6" id="KW-0961">Cell wall biogenesis/degradation</keyword>
<dbReference type="Pfam" id="PF00768">
    <property type="entry name" value="Peptidase_S11"/>
    <property type="match status" value="1"/>
</dbReference>
<accession>A0A2M7XIH0</accession>
<evidence type="ECO:0000256" key="2">
    <source>
        <dbReference type="ARBA" id="ARBA00022729"/>
    </source>
</evidence>
<feature type="active site" evidence="7">
    <location>
        <position position="75"/>
    </location>
</feature>
<dbReference type="GO" id="GO:0071555">
    <property type="term" value="P:cell wall organization"/>
    <property type="evidence" value="ECO:0007669"/>
    <property type="project" value="UniProtKB-KW"/>
</dbReference>
<evidence type="ECO:0000256" key="4">
    <source>
        <dbReference type="ARBA" id="ARBA00022960"/>
    </source>
</evidence>
<dbReference type="InterPro" id="IPR001967">
    <property type="entry name" value="Peptidase_S11_N"/>
</dbReference>
<dbReference type="GO" id="GO:0009252">
    <property type="term" value="P:peptidoglycan biosynthetic process"/>
    <property type="evidence" value="ECO:0007669"/>
    <property type="project" value="UniProtKB-KW"/>
</dbReference>
<feature type="active site" description="Proton acceptor" evidence="7">
    <location>
        <position position="23"/>
    </location>
</feature>
<dbReference type="InterPro" id="IPR018044">
    <property type="entry name" value="Peptidase_S11"/>
</dbReference>
<feature type="active site" description="Acyl-ester intermediate" evidence="7">
    <location>
        <position position="20"/>
    </location>
</feature>
<keyword evidence="4" id="KW-0133">Cell shape</keyword>
<evidence type="ECO:0000256" key="6">
    <source>
        <dbReference type="ARBA" id="ARBA00023316"/>
    </source>
</evidence>
<keyword evidence="3" id="KW-0378">Hydrolase</keyword>
<evidence type="ECO:0000256" key="3">
    <source>
        <dbReference type="ARBA" id="ARBA00022801"/>
    </source>
</evidence>
<dbReference type="GO" id="GO:0008360">
    <property type="term" value="P:regulation of cell shape"/>
    <property type="evidence" value="ECO:0007669"/>
    <property type="project" value="UniProtKB-KW"/>
</dbReference>
<evidence type="ECO:0000313" key="12">
    <source>
        <dbReference type="Proteomes" id="UP000229749"/>
    </source>
</evidence>
<organism evidence="11 12">
    <name type="scientific">Candidatus Uhrbacteria bacterium CG_4_9_14_3_um_filter_36_7</name>
    <dbReference type="NCBI Taxonomy" id="1975033"/>
    <lineage>
        <taxon>Bacteria</taxon>
        <taxon>Candidatus Uhriibacteriota</taxon>
    </lineage>
</organism>
<dbReference type="InterPro" id="IPR012338">
    <property type="entry name" value="Beta-lactam/transpept-like"/>
</dbReference>
<feature type="domain" description="Peptidase S11 D-alanyl-D-alanine carboxypeptidase A N-terminal" evidence="10">
    <location>
        <begin position="2"/>
        <end position="216"/>
    </location>
</feature>
<evidence type="ECO:0000259" key="10">
    <source>
        <dbReference type="Pfam" id="PF00768"/>
    </source>
</evidence>
<keyword evidence="2" id="KW-0732">Signal</keyword>
<dbReference type="AlphaFoldDB" id="A0A2M7XIH0"/>
<dbReference type="SUPFAM" id="SSF56601">
    <property type="entry name" value="beta-lactamase/transpeptidase-like"/>
    <property type="match status" value="1"/>
</dbReference>
<proteinExistence type="inferred from homology"/>